<feature type="region of interest" description="Disordered" evidence="4">
    <location>
        <begin position="1"/>
        <end position="45"/>
    </location>
</feature>
<name>A0A1Q3F1P0_CULTA</name>
<feature type="compositionally biased region" description="Gly residues" evidence="4">
    <location>
        <begin position="1"/>
        <end position="10"/>
    </location>
</feature>
<keyword evidence="1" id="KW-0677">Repeat</keyword>
<evidence type="ECO:0000256" key="2">
    <source>
        <dbReference type="ARBA" id="ARBA00023043"/>
    </source>
</evidence>
<dbReference type="EMBL" id="GFDL01013584">
    <property type="protein sequence ID" value="JAV21461.1"/>
    <property type="molecule type" value="Transcribed_RNA"/>
</dbReference>
<dbReference type="InterPro" id="IPR051070">
    <property type="entry name" value="NF-kappa-B_inhibitor"/>
</dbReference>
<dbReference type="AlphaFoldDB" id="A0A1Q3F1P0"/>
<dbReference type="GO" id="GO:0071356">
    <property type="term" value="P:cellular response to tumor necrosis factor"/>
    <property type="evidence" value="ECO:0007669"/>
    <property type="project" value="TreeGrafter"/>
</dbReference>
<evidence type="ECO:0000256" key="1">
    <source>
        <dbReference type="ARBA" id="ARBA00022737"/>
    </source>
</evidence>
<organism evidence="5">
    <name type="scientific">Culex tarsalis</name>
    <name type="common">Encephalitis mosquito</name>
    <dbReference type="NCBI Taxonomy" id="7177"/>
    <lineage>
        <taxon>Eukaryota</taxon>
        <taxon>Metazoa</taxon>
        <taxon>Ecdysozoa</taxon>
        <taxon>Arthropoda</taxon>
        <taxon>Hexapoda</taxon>
        <taxon>Insecta</taxon>
        <taxon>Pterygota</taxon>
        <taxon>Neoptera</taxon>
        <taxon>Endopterygota</taxon>
        <taxon>Diptera</taxon>
        <taxon>Nematocera</taxon>
        <taxon>Culicoidea</taxon>
        <taxon>Culicidae</taxon>
        <taxon>Culicinae</taxon>
        <taxon>Culicini</taxon>
        <taxon>Culex</taxon>
        <taxon>Culex</taxon>
    </lineage>
</organism>
<feature type="compositionally biased region" description="Polar residues" evidence="4">
    <location>
        <begin position="374"/>
        <end position="385"/>
    </location>
</feature>
<reference evidence="5" key="1">
    <citation type="submission" date="2017-01" db="EMBL/GenBank/DDBJ databases">
        <title>A deep insight into the sialotranscriptome of adult male and female Cluex tarsalis mosquitoes.</title>
        <authorList>
            <person name="Ribeiro J.M."/>
            <person name="Moreira F."/>
            <person name="Bernard K.A."/>
            <person name="Calvo E."/>
        </authorList>
    </citation>
    <scope>NUCLEOTIDE SEQUENCE</scope>
    <source>
        <strain evidence="5">Kern County</strain>
        <tissue evidence="5">Salivary glands</tissue>
    </source>
</reference>
<dbReference type="InterPro" id="IPR002110">
    <property type="entry name" value="Ankyrin_rpt"/>
</dbReference>
<feature type="repeat" description="ANK" evidence="3">
    <location>
        <begin position="287"/>
        <end position="309"/>
    </location>
</feature>
<feature type="region of interest" description="Disordered" evidence="4">
    <location>
        <begin position="342"/>
        <end position="385"/>
    </location>
</feature>
<evidence type="ECO:0000256" key="3">
    <source>
        <dbReference type="PROSITE-ProRule" id="PRU00023"/>
    </source>
</evidence>
<dbReference type="PANTHER" id="PTHR46680">
    <property type="entry name" value="NF-KAPPA-B INHIBITOR ALPHA"/>
    <property type="match status" value="1"/>
</dbReference>
<keyword evidence="2 3" id="KW-0040">ANK repeat</keyword>
<dbReference type="GO" id="GO:0005829">
    <property type="term" value="C:cytosol"/>
    <property type="evidence" value="ECO:0007669"/>
    <property type="project" value="TreeGrafter"/>
</dbReference>
<dbReference type="Pfam" id="PF00023">
    <property type="entry name" value="Ank"/>
    <property type="match status" value="2"/>
</dbReference>
<proteinExistence type="predicted"/>
<evidence type="ECO:0000256" key="4">
    <source>
        <dbReference type="SAM" id="MobiDB-lite"/>
    </source>
</evidence>
<feature type="compositionally biased region" description="Low complexity" evidence="4">
    <location>
        <begin position="68"/>
        <end position="77"/>
    </location>
</feature>
<feature type="repeat" description="ANK" evidence="3">
    <location>
        <begin position="253"/>
        <end position="285"/>
    </location>
</feature>
<dbReference type="Gene3D" id="1.25.40.20">
    <property type="entry name" value="Ankyrin repeat-containing domain"/>
    <property type="match status" value="1"/>
</dbReference>
<sequence>MYPARGGAGGPAAAAGGFMPHSLAEQQNKDKLASQDSGAIDSGFDSGYNLSSDNFTSSSSVAAEPVIQASSASQQQKQVEEDSQTFDSGVALESSDKMRMSDMTDLCKSLLQLQMTRKEAKPNPWEPYFLQNDDGDTYLHLAIIHENAEVAAKLIRGASRVWLDIQNDIGQTALHLAVLTEQPRIVRWLLVAGAKPGVRDIEGNTALHLACLHRRNECAKQLLTPLSTAELHPSPAQQSPTKLPQDLEQWNYNGKRCVHIAAETSNIELLRYLVGAGADVNSREGKAGLTPLHIAIENGNEPLVNFLLDECPKLRIEAVTYAGLTAYQLACIQHNQTLQNGLKRRGAEPLSPPESDEETDESDDSMDDEQISSYYGSNAFGSNFAGLSTINVA</sequence>
<evidence type="ECO:0000313" key="5">
    <source>
        <dbReference type="EMBL" id="JAV21461.1"/>
    </source>
</evidence>
<feature type="region of interest" description="Disordered" evidence="4">
    <location>
        <begin position="67"/>
        <end position="88"/>
    </location>
</feature>
<dbReference type="SMART" id="SM00248">
    <property type="entry name" value="ANK"/>
    <property type="match status" value="5"/>
</dbReference>
<accession>A0A1Q3F1P0</accession>
<feature type="repeat" description="ANK" evidence="3">
    <location>
        <begin position="169"/>
        <end position="201"/>
    </location>
</feature>
<dbReference type="PANTHER" id="PTHR46680:SF3">
    <property type="entry name" value="NF-KAPPA-B INHIBITOR CACTUS"/>
    <property type="match status" value="1"/>
</dbReference>
<feature type="compositionally biased region" description="Acidic residues" evidence="4">
    <location>
        <begin position="354"/>
        <end position="370"/>
    </location>
</feature>
<dbReference type="SUPFAM" id="SSF48403">
    <property type="entry name" value="Ankyrin repeat"/>
    <property type="match status" value="1"/>
</dbReference>
<dbReference type="Pfam" id="PF12796">
    <property type="entry name" value="Ank_2"/>
    <property type="match status" value="1"/>
</dbReference>
<dbReference type="InterPro" id="IPR036770">
    <property type="entry name" value="Ankyrin_rpt-contain_sf"/>
</dbReference>
<dbReference type="PROSITE" id="PS50297">
    <property type="entry name" value="ANK_REP_REGION"/>
    <property type="match status" value="3"/>
</dbReference>
<protein>
    <submittedName>
        <fullName evidence="5">Putative developmental protein cactus</fullName>
    </submittedName>
</protein>
<dbReference type="GO" id="GO:0051059">
    <property type="term" value="F:NF-kappaB binding"/>
    <property type="evidence" value="ECO:0007669"/>
    <property type="project" value="TreeGrafter"/>
</dbReference>
<dbReference type="PROSITE" id="PS50088">
    <property type="entry name" value="ANK_REPEAT"/>
    <property type="match status" value="3"/>
</dbReference>